<evidence type="ECO:0000313" key="3">
    <source>
        <dbReference type="Proteomes" id="UP000018949"/>
    </source>
</evidence>
<gene>
    <name evidence="2" type="ORF">JCM21738_5163</name>
</gene>
<dbReference type="Gene3D" id="3.90.70.10">
    <property type="entry name" value="Cysteine proteinases"/>
    <property type="match status" value="1"/>
</dbReference>
<protein>
    <recommendedName>
        <fullName evidence="1">Peptidase C39-like domain-containing protein</fullName>
    </recommendedName>
</protein>
<organism evidence="2 3">
    <name type="scientific">Mesobacillus boroniphilus JCM 21738</name>
    <dbReference type="NCBI Taxonomy" id="1294265"/>
    <lineage>
        <taxon>Bacteria</taxon>
        <taxon>Bacillati</taxon>
        <taxon>Bacillota</taxon>
        <taxon>Bacilli</taxon>
        <taxon>Bacillales</taxon>
        <taxon>Bacillaceae</taxon>
        <taxon>Mesobacillus</taxon>
    </lineage>
</organism>
<accession>W4RUV5</accession>
<dbReference type="eggNOG" id="COG4990">
    <property type="taxonomic scope" value="Bacteria"/>
</dbReference>
<proteinExistence type="predicted"/>
<dbReference type="InterPro" id="IPR039563">
    <property type="entry name" value="Peptidase_C39_single_dom"/>
</dbReference>
<keyword evidence="3" id="KW-1185">Reference proteome</keyword>
<evidence type="ECO:0000259" key="1">
    <source>
        <dbReference type="Pfam" id="PF13529"/>
    </source>
</evidence>
<dbReference type="Proteomes" id="UP000018949">
    <property type="component" value="Unassembled WGS sequence"/>
</dbReference>
<dbReference type="InterPro" id="IPR016997">
    <property type="entry name" value="UCP032442"/>
</dbReference>
<comment type="caution">
    <text evidence="2">The sequence shown here is derived from an EMBL/GenBank/DDBJ whole genome shotgun (WGS) entry which is preliminary data.</text>
</comment>
<dbReference type="PIRSF" id="PIRSF032442">
    <property type="entry name" value="UCP032442"/>
    <property type="match status" value="1"/>
</dbReference>
<dbReference type="InterPro" id="IPR039564">
    <property type="entry name" value="Peptidase_C39-like"/>
</dbReference>
<dbReference type="Pfam" id="PF13529">
    <property type="entry name" value="Peptidase_C39_2"/>
    <property type="match status" value="1"/>
</dbReference>
<name>W4RUV5_9BACI</name>
<dbReference type="SUPFAM" id="SSF54001">
    <property type="entry name" value="Cysteine proteinases"/>
    <property type="match status" value="1"/>
</dbReference>
<dbReference type="PANTHER" id="PTHR37806">
    <property type="entry name" value="LMO0724 PROTEIN"/>
    <property type="match status" value="1"/>
</dbReference>
<dbReference type="CDD" id="cd02549">
    <property type="entry name" value="Peptidase_C39A"/>
    <property type="match status" value="1"/>
</dbReference>
<evidence type="ECO:0000313" key="2">
    <source>
        <dbReference type="EMBL" id="GAE48086.1"/>
    </source>
</evidence>
<dbReference type="AlphaFoldDB" id="W4RUV5"/>
<dbReference type="PANTHER" id="PTHR37806:SF1">
    <property type="entry name" value="PEPTIDASE C39-LIKE DOMAIN-CONTAINING PROTEIN"/>
    <property type="match status" value="1"/>
</dbReference>
<sequence>MGTYLGAENFRSVENPTAETQAVVAPKITRTEAHSVTKNSVDKEVLENFINAEEKKIIEGVPHISQLPELQRGCEVTSLTMLLQYEGVAADKMTLAKQIHKIPFRDANYVRGNPYDGFVGDIYTFSKSGYAVYHGPVASLGENYLPGKIRDITGQSIDAVYELIETGSPVWVIINSTFAPLPESEFTVWETNTGNVKITYREHSVLIVGYDKEFIFVNDPLASDGYKAVPRIPFEKAWVQMGSQAIGVKK</sequence>
<dbReference type="InterPro" id="IPR038765">
    <property type="entry name" value="Papain-like_cys_pep_sf"/>
</dbReference>
<reference evidence="2 3" key="1">
    <citation type="submission" date="2013-12" db="EMBL/GenBank/DDBJ databases">
        <title>NBRP : Genome information of microbial organism related human and environment.</title>
        <authorList>
            <person name="Hattori M."/>
            <person name="Oshima K."/>
            <person name="Inaba H."/>
            <person name="Suda W."/>
            <person name="Sakamoto M."/>
            <person name="Iino T."/>
            <person name="Kitahara M."/>
            <person name="Oshida Y."/>
            <person name="Iida T."/>
            <person name="Kudo T."/>
            <person name="Itoh T."/>
            <person name="Ahmed I."/>
            <person name="Ohkuma M."/>
        </authorList>
    </citation>
    <scope>NUCLEOTIDE SEQUENCE [LARGE SCALE GENOMIC DNA]</scope>
    <source>
        <strain evidence="2 3">JCM 21738</strain>
    </source>
</reference>
<feature type="domain" description="Peptidase C39-like" evidence="1">
    <location>
        <begin position="60"/>
        <end position="220"/>
    </location>
</feature>
<dbReference type="EMBL" id="BAUW01000125">
    <property type="protein sequence ID" value="GAE48086.1"/>
    <property type="molecule type" value="Genomic_DNA"/>
</dbReference>